<dbReference type="GO" id="GO:0003899">
    <property type="term" value="F:DNA-directed RNA polymerase activity"/>
    <property type="evidence" value="ECO:0007669"/>
    <property type="project" value="UniProtKB-UniRule"/>
</dbReference>
<dbReference type="Gene3D" id="3.90.1100.10">
    <property type="match status" value="1"/>
</dbReference>
<comment type="caution">
    <text evidence="15">The sequence shown here is derived from an EMBL/GenBank/DDBJ whole genome shotgun (WGS) entry which is preliminary data.</text>
</comment>
<dbReference type="EC" id="2.7.7.6" evidence="6 8"/>
<dbReference type="Gene3D" id="2.40.50.150">
    <property type="match status" value="1"/>
</dbReference>
<accession>A0A1G2KS39</accession>
<comment type="function">
    <text evidence="6 8">DNA-dependent RNA polymerase catalyzes the transcription of DNA into RNA using the four ribonucleoside triphosphates as substrates.</text>
</comment>
<dbReference type="Pfam" id="PF04563">
    <property type="entry name" value="RNA_pol_Rpb2_1"/>
    <property type="match status" value="1"/>
</dbReference>
<dbReference type="Gene3D" id="2.30.150.10">
    <property type="entry name" value="DNA-directed RNA polymerase, beta subunit, external 1 domain"/>
    <property type="match status" value="1"/>
</dbReference>
<evidence type="ECO:0000256" key="2">
    <source>
        <dbReference type="ARBA" id="ARBA00022679"/>
    </source>
</evidence>
<proteinExistence type="inferred from homology"/>
<evidence type="ECO:0000256" key="6">
    <source>
        <dbReference type="HAMAP-Rule" id="MF_01321"/>
    </source>
</evidence>
<dbReference type="InterPro" id="IPR007642">
    <property type="entry name" value="RNA_pol_Rpb2_2"/>
</dbReference>
<dbReference type="Gene3D" id="2.40.50.100">
    <property type="match status" value="1"/>
</dbReference>
<reference evidence="15 16" key="1">
    <citation type="journal article" date="2016" name="Nat. Commun.">
        <title>Thousands of microbial genomes shed light on interconnected biogeochemical processes in an aquifer system.</title>
        <authorList>
            <person name="Anantharaman K."/>
            <person name="Brown C.T."/>
            <person name="Hug L.A."/>
            <person name="Sharon I."/>
            <person name="Castelle C.J."/>
            <person name="Probst A.J."/>
            <person name="Thomas B.C."/>
            <person name="Singh A."/>
            <person name="Wilkins M.J."/>
            <person name="Karaoz U."/>
            <person name="Brodie E.L."/>
            <person name="Williams K.H."/>
            <person name="Hubbard S.S."/>
            <person name="Banfield J.F."/>
        </authorList>
    </citation>
    <scope>NUCLEOTIDE SEQUENCE [LARGE SCALE GENOMIC DNA]</scope>
</reference>
<dbReference type="GO" id="GO:0032549">
    <property type="term" value="F:ribonucleoside binding"/>
    <property type="evidence" value="ECO:0007669"/>
    <property type="project" value="InterPro"/>
</dbReference>
<keyword evidence="3 6" id="KW-0548">Nucleotidyltransferase</keyword>
<dbReference type="InterPro" id="IPR007121">
    <property type="entry name" value="RNA_pol_bsu_CS"/>
</dbReference>
<evidence type="ECO:0000256" key="5">
    <source>
        <dbReference type="ARBA" id="ARBA00048552"/>
    </source>
</evidence>
<name>A0A1G2KS39_9BACT</name>
<dbReference type="GO" id="GO:0000428">
    <property type="term" value="C:DNA-directed RNA polymerase complex"/>
    <property type="evidence" value="ECO:0007669"/>
    <property type="project" value="UniProtKB-KW"/>
</dbReference>
<dbReference type="InterPro" id="IPR042107">
    <property type="entry name" value="DNA-dir_RNA_pol_bsu_ext_1_sf"/>
</dbReference>
<dbReference type="SUPFAM" id="SSF64484">
    <property type="entry name" value="beta and beta-prime subunits of DNA dependent RNA-polymerase"/>
    <property type="match status" value="1"/>
</dbReference>
<evidence type="ECO:0000256" key="3">
    <source>
        <dbReference type="ARBA" id="ARBA00022695"/>
    </source>
</evidence>
<dbReference type="NCBIfam" id="NF001616">
    <property type="entry name" value="PRK00405.1"/>
    <property type="match status" value="1"/>
</dbReference>
<evidence type="ECO:0000256" key="8">
    <source>
        <dbReference type="RuleBase" id="RU363031"/>
    </source>
</evidence>
<gene>
    <name evidence="6" type="primary">rpoB</name>
    <name evidence="15" type="ORF">A3C12_02520</name>
</gene>
<dbReference type="PANTHER" id="PTHR20856">
    <property type="entry name" value="DNA-DIRECTED RNA POLYMERASE I SUBUNIT 2"/>
    <property type="match status" value="1"/>
</dbReference>
<organism evidence="15 16">
    <name type="scientific">Candidatus Sungbacteria bacterium RIFCSPHIGHO2_02_FULL_49_20</name>
    <dbReference type="NCBI Taxonomy" id="1802272"/>
    <lineage>
        <taxon>Bacteria</taxon>
        <taxon>Candidatus Sungiibacteriota</taxon>
    </lineage>
</organism>
<dbReference type="NCBIfam" id="TIGR02013">
    <property type="entry name" value="rpoB"/>
    <property type="match status" value="1"/>
</dbReference>
<dbReference type="GO" id="GO:0003677">
    <property type="term" value="F:DNA binding"/>
    <property type="evidence" value="ECO:0007669"/>
    <property type="project" value="UniProtKB-UniRule"/>
</dbReference>
<dbReference type="InterPro" id="IPR010243">
    <property type="entry name" value="RNA_pol_bsu_bac"/>
</dbReference>
<dbReference type="PROSITE" id="PS01166">
    <property type="entry name" value="RNA_POL_BETA"/>
    <property type="match status" value="1"/>
</dbReference>
<dbReference type="Gene3D" id="2.40.270.10">
    <property type="entry name" value="DNA-directed RNA polymerase, subunit 2, domain 6"/>
    <property type="match status" value="2"/>
</dbReference>
<dbReference type="GO" id="GO:0006351">
    <property type="term" value="P:DNA-templated transcription"/>
    <property type="evidence" value="ECO:0007669"/>
    <property type="project" value="UniProtKB-UniRule"/>
</dbReference>
<dbReference type="CDD" id="cd00653">
    <property type="entry name" value="RNA_pol_B_RPB2"/>
    <property type="match status" value="1"/>
</dbReference>
<dbReference type="InterPro" id="IPR037034">
    <property type="entry name" value="RNA_pol_Rpb2_2_sf"/>
</dbReference>
<dbReference type="FunFam" id="3.90.1800.10:FF:000001">
    <property type="entry name" value="DNA-directed RNA polymerase subunit beta"/>
    <property type="match status" value="1"/>
</dbReference>
<dbReference type="EMBL" id="MHQK01000010">
    <property type="protein sequence ID" value="OHA02084.1"/>
    <property type="molecule type" value="Genomic_DNA"/>
</dbReference>
<evidence type="ECO:0000313" key="16">
    <source>
        <dbReference type="Proteomes" id="UP000178710"/>
    </source>
</evidence>
<dbReference type="Proteomes" id="UP000178710">
    <property type="component" value="Unassembled WGS sequence"/>
</dbReference>
<dbReference type="Pfam" id="PF00562">
    <property type="entry name" value="RNA_pol_Rpb2_6"/>
    <property type="match status" value="1"/>
</dbReference>
<feature type="domain" description="RNA polymerase Rpb2" evidence="10">
    <location>
        <begin position="977"/>
        <end position="1052"/>
    </location>
</feature>
<dbReference type="Gene3D" id="3.90.1800.10">
    <property type="entry name" value="RNA polymerase alpha subunit dimerisation domain"/>
    <property type="match status" value="1"/>
</dbReference>
<dbReference type="InterPro" id="IPR007641">
    <property type="entry name" value="RNA_pol_Rpb2_7"/>
</dbReference>
<evidence type="ECO:0000256" key="4">
    <source>
        <dbReference type="ARBA" id="ARBA00023163"/>
    </source>
</evidence>
<keyword evidence="1 6" id="KW-0240">DNA-directed RNA polymerase</keyword>
<dbReference type="AlphaFoldDB" id="A0A1G2KS39"/>
<dbReference type="HAMAP" id="MF_01321">
    <property type="entry name" value="RNApol_bact_RpoB"/>
    <property type="match status" value="1"/>
</dbReference>
<evidence type="ECO:0000256" key="7">
    <source>
        <dbReference type="RuleBase" id="RU000434"/>
    </source>
</evidence>
<comment type="catalytic activity">
    <reaction evidence="5 6 8">
        <text>RNA(n) + a ribonucleoside 5'-triphosphate = RNA(n+1) + diphosphate</text>
        <dbReference type="Rhea" id="RHEA:21248"/>
        <dbReference type="Rhea" id="RHEA-COMP:14527"/>
        <dbReference type="Rhea" id="RHEA-COMP:17342"/>
        <dbReference type="ChEBI" id="CHEBI:33019"/>
        <dbReference type="ChEBI" id="CHEBI:61557"/>
        <dbReference type="ChEBI" id="CHEBI:140395"/>
        <dbReference type="EC" id="2.7.7.6"/>
    </reaction>
</comment>
<evidence type="ECO:0000259" key="11">
    <source>
        <dbReference type="Pfam" id="PF04561"/>
    </source>
</evidence>
<comment type="subunit">
    <text evidence="6 8">The RNAP catalytic core consists of 2 alpha, 1 beta, 1 beta' and 1 omega subunit. When a sigma factor is associated with the core the holoenzyme is formed, which can initiate transcription.</text>
</comment>
<dbReference type="Pfam" id="PF04560">
    <property type="entry name" value="RNA_pol_Rpb2_7"/>
    <property type="match status" value="1"/>
</dbReference>
<evidence type="ECO:0000259" key="10">
    <source>
        <dbReference type="Pfam" id="PF04560"/>
    </source>
</evidence>
<dbReference type="Pfam" id="PF10385">
    <property type="entry name" value="RNA_pol_Rpb2_45"/>
    <property type="match status" value="1"/>
</dbReference>
<dbReference type="InterPro" id="IPR007645">
    <property type="entry name" value="RNA_pol_Rpb2_3"/>
</dbReference>
<sequence length="1080" mass="120417">MQKMPKKYFSNYRKPLIELPLLSEVQLNSYDWFFKRGLRELFNEISPLHDYTNKELSLEFLDYYLDEPKYTENEAKEHNLSFEAALRMRAKLTNKRTGEIKEQEIYLGDFPLMTPRGTFIVNGVERVVVSQLIRSSGVYFTMNAVRGKRLYGAKIIPNRGAWLELETESDGTIVAKIDRRRKIPISSLLRIFGLTDDAAITELFSSVNNGEVNYIAKTLERDSAKTADEAYIEVYKRIRPGDLATVDNARNLINSLFSFERYDLAEVGRYKFNQRLGLGRDPKKDESRTLNLEDLVAVVKEIIKMNNYADAPADDIDALGNRRVRGVGELLQQKLRIGIARMARIVRDRMSTLDIYTLTPAQLINARPFMASLKEFFTSSQLSQFMDQINPLSELEHERRLSALGPGGLARERAGFEVRDVHQTHYGRICPIQTPEGPNIGLVGHLASYARINDLGLIETPYAKINNGRPTGEVVYMNASAEAQYVIAHASTPVDENGYIKESRVETRIAGQATMVERERVDFIDVSSQQAISIATSLIPFLEHDDANRAMMGSNMQRQAVPLISSELPVVSTGMEERAARDSGRVLVAEEDGEIIEADAAHVVFKSAESGKSKTYRMNTFMRTNQSTSVRQKVRAIKGERVKKGDVLADSSSTDHGELALGRNLVVAFVSWAGFNYEDAIIINERLVREDLFTSIHIEDYTIDVRDTKLGPETTTADITNVSEAALRNLDESGVVRIGAEVRSGDILVGKITPKGEADLTPEERLLRAIFGEKAKDVKDTSLRLPHGKRGRVVGVREFSREHGDKLESGVIKKIQIEVAQLRKVSVGDKLAGRHGNKGVIARVLPEEDMPYLADGTPVDVILNPLGVVSRMNIGQILETHLGWAGKILKYQAITPALAGATEDEIKAELEKAGLPKDGQVFLQDGRNGESFTQKVTVGVIYILKLNHLVEDKIHMRSIGPYSLITQQPLGGKAQFGGQRFGEMEVWALEGYGSAYTLQEMLTIKSDDVQGRSATYEAIINGEKIQAPNLPASFHVLVNELKGLGLDVELIDKKEEIVPSADEVAIYSKEVGQKEQVTTK</sequence>
<evidence type="ECO:0000259" key="9">
    <source>
        <dbReference type="Pfam" id="PF00562"/>
    </source>
</evidence>
<feature type="domain" description="RNA polymerase beta subunit protrusion" evidence="12">
    <location>
        <begin position="22"/>
        <end position="367"/>
    </location>
</feature>
<feature type="domain" description="DNA-directed RNA polymerase beta subunit external 1" evidence="14">
    <location>
        <begin position="462"/>
        <end position="527"/>
    </location>
</feature>
<dbReference type="InterPro" id="IPR007644">
    <property type="entry name" value="RNA_pol_bsu_protrusion"/>
</dbReference>
<evidence type="ECO:0000259" key="13">
    <source>
        <dbReference type="Pfam" id="PF04565"/>
    </source>
</evidence>
<dbReference type="Pfam" id="PF04565">
    <property type="entry name" value="RNA_pol_Rpb2_3"/>
    <property type="match status" value="1"/>
</dbReference>
<evidence type="ECO:0000259" key="12">
    <source>
        <dbReference type="Pfam" id="PF04563"/>
    </source>
</evidence>
<keyword evidence="4 6" id="KW-0804">Transcription</keyword>
<feature type="domain" description="RNA polymerase Rpb2" evidence="13">
    <location>
        <begin position="384"/>
        <end position="452"/>
    </location>
</feature>
<protein>
    <recommendedName>
        <fullName evidence="6 8">DNA-directed RNA polymerase subunit beta</fullName>
        <shortName evidence="6">RNAP subunit beta</shortName>
        <ecNumber evidence="6 8">2.7.7.6</ecNumber>
    </recommendedName>
    <alternativeName>
        <fullName evidence="6">RNA polymerase subunit beta</fullName>
    </alternativeName>
    <alternativeName>
        <fullName evidence="6">Transcriptase subunit beta</fullName>
    </alternativeName>
</protein>
<evidence type="ECO:0000259" key="14">
    <source>
        <dbReference type="Pfam" id="PF10385"/>
    </source>
</evidence>
<dbReference type="InterPro" id="IPR015712">
    <property type="entry name" value="DNA-dir_RNA_pol_su2"/>
</dbReference>
<dbReference type="InterPro" id="IPR014724">
    <property type="entry name" value="RNA_pol_RPB2_OB-fold"/>
</dbReference>
<dbReference type="InterPro" id="IPR019462">
    <property type="entry name" value="DNA-dir_RNA_pol_bsu_external_1"/>
</dbReference>
<dbReference type="InterPro" id="IPR037033">
    <property type="entry name" value="DNA-dir_RNAP_su2_hyb_sf"/>
</dbReference>
<evidence type="ECO:0000256" key="1">
    <source>
        <dbReference type="ARBA" id="ARBA00022478"/>
    </source>
</evidence>
<evidence type="ECO:0000313" key="15">
    <source>
        <dbReference type="EMBL" id="OHA02084.1"/>
    </source>
</evidence>
<comment type="similarity">
    <text evidence="6 7">Belongs to the RNA polymerase beta chain family.</text>
</comment>
<dbReference type="Gene3D" id="3.90.1110.10">
    <property type="entry name" value="RNA polymerase Rpb2, domain 2"/>
    <property type="match status" value="1"/>
</dbReference>
<feature type="domain" description="RNA polymerase Rpb2" evidence="11">
    <location>
        <begin position="134"/>
        <end position="325"/>
    </location>
</feature>
<keyword evidence="2 6" id="KW-0808">Transferase</keyword>
<feature type="domain" description="DNA-directed RNA polymerase subunit 2 hybrid-binding" evidence="9">
    <location>
        <begin position="589"/>
        <end position="975"/>
    </location>
</feature>
<dbReference type="Pfam" id="PF04561">
    <property type="entry name" value="RNA_pol_Rpb2_2"/>
    <property type="match status" value="1"/>
</dbReference>
<dbReference type="InterPro" id="IPR007120">
    <property type="entry name" value="DNA-dir_RNAP_su2_dom"/>
</dbReference>